<proteinExistence type="predicted"/>
<protein>
    <submittedName>
        <fullName evidence="1">Uncharacterized protein</fullName>
    </submittedName>
</protein>
<dbReference type="EMBL" id="JAAMPC010000005">
    <property type="protein sequence ID" value="KAG2312527.1"/>
    <property type="molecule type" value="Genomic_DNA"/>
</dbReference>
<organism evidence="1 2">
    <name type="scientific">Brassica carinata</name>
    <name type="common">Ethiopian mustard</name>
    <name type="synonym">Abyssinian cabbage</name>
    <dbReference type="NCBI Taxonomy" id="52824"/>
    <lineage>
        <taxon>Eukaryota</taxon>
        <taxon>Viridiplantae</taxon>
        <taxon>Streptophyta</taxon>
        <taxon>Embryophyta</taxon>
        <taxon>Tracheophyta</taxon>
        <taxon>Spermatophyta</taxon>
        <taxon>Magnoliopsida</taxon>
        <taxon>eudicotyledons</taxon>
        <taxon>Gunneridae</taxon>
        <taxon>Pentapetalae</taxon>
        <taxon>rosids</taxon>
        <taxon>malvids</taxon>
        <taxon>Brassicales</taxon>
        <taxon>Brassicaceae</taxon>
        <taxon>Brassiceae</taxon>
        <taxon>Brassica</taxon>
    </lineage>
</organism>
<sequence>MPTVAMEEVSKQIRETEATVGGFDNQVKFLTGGCQVLSETSTAAYKTLDSVESNLQTLGKSIEQLTTVVLCESSNESTFSEYIESNTSGILMNL</sequence>
<dbReference type="Proteomes" id="UP000886595">
    <property type="component" value="Unassembled WGS sequence"/>
</dbReference>
<evidence type="ECO:0000313" key="2">
    <source>
        <dbReference type="Proteomes" id="UP000886595"/>
    </source>
</evidence>
<keyword evidence="2" id="KW-1185">Reference proteome</keyword>
<name>A0A8X7VJR0_BRACI</name>
<evidence type="ECO:0000313" key="1">
    <source>
        <dbReference type="EMBL" id="KAG2312527.1"/>
    </source>
</evidence>
<dbReference type="AlphaFoldDB" id="A0A8X7VJR0"/>
<accession>A0A8X7VJR0</accession>
<reference evidence="1 2" key="1">
    <citation type="submission" date="2020-02" db="EMBL/GenBank/DDBJ databases">
        <authorList>
            <person name="Ma Q."/>
            <person name="Huang Y."/>
            <person name="Song X."/>
            <person name="Pei D."/>
        </authorList>
    </citation>
    <scope>NUCLEOTIDE SEQUENCE [LARGE SCALE GENOMIC DNA]</scope>
    <source>
        <strain evidence="1">Sxm20200214</strain>
        <tissue evidence="1">Leaf</tissue>
    </source>
</reference>
<comment type="caution">
    <text evidence="1">The sequence shown here is derived from an EMBL/GenBank/DDBJ whole genome shotgun (WGS) entry which is preliminary data.</text>
</comment>
<gene>
    <name evidence="1" type="ORF">Bca52824_024084</name>
</gene>